<protein>
    <recommendedName>
        <fullName evidence="4">Lipoprotein</fullName>
    </recommendedName>
</protein>
<dbReference type="RefSeq" id="WP_147133864.1">
    <property type="nucleotide sequence ID" value="NZ_VOSC01000019.1"/>
</dbReference>
<dbReference type="PROSITE" id="PS51257">
    <property type="entry name" value="PROKAR_LIPOPROTEIN"/>
    <property type="match status" value="1"/>
</dbReference>
<evidence type="ECO:0000313" key="2">
    <source>
        <dbReference type="EMBL" id="TXE11917.1"/>
    </source>
</evidence>
<sequence length="169" mass="19187">MLRKAYYILVTTILLVSCSSNSNEEECVKTITVQNVYFVNNQSHYYDSVIEVPCNFPEPGEIQEIEPLLLENFTYNVLLFKYTKDTGNNTSKLEFQIQLNNLNDFVVKGVPYLTIKSDGLEFSTNYGISSCNEIAANSSCIISFETEDSHDLGIVNSIELLNVEYYLTN</sequence>
<keyword evidence="1" id="KW-0732">Signal</keyword>
<feature type="signal peptide" evidence="1">
    <location>
        <begin position="1"/>
        <end position="22"/>
    </location>
</feature>
<reference evidence="3" key="1">
    <citation type="submission" date="2019-08" db="EMBL/GenBank/DDBJ databases">
        <title>Seonamhaeicola sediminis sp. nov., isolated from marine sediment.</title>
        <authorList>
            <person name="Cao W.R."/>
        </authorList>
    </citation>
    <scope>NUCLEOTIDE SEQUENCE [LARGE SCALE GENOMIC DNA]</scope>
    <source>
        <strain evidence="3">Gy8</strain>
    </source>
</reference>
<organism evidence="2 3">
    <name type="scientific">Seonamhaeicola algicola</name>
    <dbReference type="NCBI Taxonomy" id="1719036"/>
    <lineage>
        <taxon>Bacteria</taxon>
        <taxon>Pseudomonadati</taxon>
        <taxon>Bacteroidota</taxon>
        <taxon>Flavobacteriia</taxon>
        <taxon>Flavobacteriales</taxon>
        <taxon>Flavobacteriaceae</taxon>
    </lineage>
</organism>
<comment type="caution">
    <text evidence="2">The sequence shown here is derived from an EMBL/GenBank/DDBJ whole genome shotgun (WGS) entry which is preliminary data.</text>
</comment>
<dbReference type="AlphaFoldDB" id="A0A5C7AUB4"/>
<name>A0A5C7AUB4_9FLAO</name>
<keyword evidence="3" id="KW-1185">Reference proteome</keyword>
<accession>A0A5C7AUB4</accession>
<gene>
    <name evidence="2" type="ORF">FUA26_07585</name>
</gene>
<dbReference type="EMBL" id="VOSC01000019">
    <property type="protein sequence ID" value="TXE11917.1"/>
    <property type="molecule type" value="Genomic_DNA"/>
</dbReference>
<feature type="chain" id="PRO_5023053566" description="Lipoprotein" evidence="1">
    <location>
        <begin position="23"/>
        <end position="169"/>
    </location>
</feature>
<evidence type="ECO:0008006" key="4">
    <source>
        <dbReference type="Google" id="ProtNLM"/>
    </source>
</evidence>
<evidence type="ECO:0000313" key="3">
    <source>
        <dbReference type="Proteomes" id="UP000321790"/>
    </source>
</evidence>
<dbReference type="OrthoDB" id="1357614at2"/>
<evidence type="ECO:0000256" key="1">
    <source>
        <dbReference type="SAM" id="SignalP"/>
    </source>
</evidence>
<proteinExistence type="predicted"/>
<dbReference type="Proteomes" id="UP000321790">
    <property type="component" value="Unassembled WGS sequence"/>
</dbReference>